<dbReference type="PANTHER" id="PTHR10672">
    <property type="entry name" value="ADDUCIN"/>
    <property type="match status" value="1"/>
</dbReference>
<feature type="domain" description="Class II aldolase/adducin N-terminal" evidence="1">
    <location>
        <begin position="56"/>
        <end position="195"/>
    </location>
</feature>
<dbReference type="GO" id="GO:0005856">
    <property type="term" value="C:cytoskeleton"/>
    <property type="evidence" value="ECO:0007669"/>
    <property type="project" value="TreeGrafter"/>
</dbReference>
<accession>A0A2J6RHF9</accession>
<dbReference type="Gene3D" id="3.40.225.10">
    <property type="entry name" value="Class II aldolase/adducin N-terminal domain"/>
    <property type="match status" value="2"/>
</dbReference>
<gene>
    <name evidence="2" type="ORF">L207DRAFT_584869</name>
</gene>
<dbReference type="OrthoDB" id="3238794at2759"/>
<dbReference type="InterPro" id="IPR051017">
    <property type="entry name" value="Aldolase-II_Adducin_sf"/>
</dbReference>
<evidence type="ECO:0000313" key="3">
    <source>
        <dbReference type="Proteomes" id="UP000235786"/>
    </source>
</evidence>
<keyword evidence="3" id="KW-1185">Reference proteome</keyword>
<evidence type="ECO:0000313" key="2">
    <source>
        <dbReference type="EMBL" id="PMD37948.1"/>
    </source>
</evidence>
<dbReference type="EMBL" id="KZ613948">
    <property type="protein sequence ID" value="PMD37948.1"/>
    <property type="molecule type" value="Genomic_DNA"/>
</dbReference>
<dbReference type="Pfam" id="PF00596">
    <property type="entry name" value="Aldolase_II"/>
    <property type="match status" value="1"/>
</dbReference>
<dbReference type="InterPro" id="IPR001303">
    <property type="entry name" value="Aldolase_II/adducin_N"/>
</dbReference>
<sequence>MEYHQTTVAQPAQDVYGHATRAGLTILQHLEQQGGGDFAHPPKFDNKHDEREYLKGRLAAAFRIVGQKGFDEGVAGHISLHDPVEPHNFWFTGLDLISSVLHTLMHPPYARGFSVFGIPLPITSQDGCAFYKDLGSLNSFDGVVVEGDEGTHIAAAVGKTKGAILQNHAILTRANTVEAAVFWFLSLEKLCQTQLLAMAAEASGHKIVEIGESQAAEADSIDYKTYKSVGEPTSGWFSAKPIFDLIAKDTNEDYLA</sequence>
<reference evidence="2 3" key="1">
    <citation type="submission" date="2016-04" db="EMBL/GenBank/DDBJ databases">
        <title>A degradative enzymes factory behind the ericoid mycorrhizal symbiosis.</title>
        <authorList>
            <consortium name="DOE Joint Genome Institute"/>
            <person name="Martino E."/>
            <person name="Morin E."/>
            <person name="Grelet G."/>
            <person name="Kuo A."/>
            <person name="Kohler A."/>
            <person name="Daghino S."/>
            <person name="Barry K."/>
            <person name="Choi C."/>
            <person name="Cichocki N."/>
            <person name="Clum A."/>
            <person name="Copeland A."/>
            <person name="Hainaut M."/>
            <person name="Haridas S."/>
            <person name="Labutti K."/>
            <person name="Lindquist E."/>
            <person name="Lipzen A."/>
            <person name="Khouja H.-R."/>
            <person name="Murat C."/>
            <person name="Ohm R."/>
            <person name="Olson A."/>
            <person name="Spatafora J."/>
            <person name="Veneault-Fourrey C."/>
            <person name="Henrissat B."/>
            <person name="Grigoriev I."/>
            <person name="Martin F."/>
            <person name="Perotto S."/>
        </authorList>
    </citation>
    <scope>NUCLEOTIDE SEQUENCE [LARGE SCALE GENOMIC DNA]</scope>
    <source>
        <strain evidence="2 3">F</strain>
    </source>
</reference>
<proteinExistence type="predicted"/>
<dbReference type="AlphaFoldDB" id="A0A2J6RHF9"/>
<dbReference type="SMART" id="SM01007">
    <property type="entry name" value="Aldolase_II"/>
    <property type="match status" value="1"/>
</dbReference>
<dbReference type="InterPro" id="IPR036409">
    <property type="entry name" value="Aldolase_II/adducin_N_sf"/>
</dbReference>
<dbReference type="PANTHER" id="PTHR10672:SF39">
    <property type="entry name" value="CLASS II ALDOLASE_ADDUCIN N-TERMINAL DOMAIN-CONTAINING PROTEIN"/>
    <property type="match status" value="1"/>
</dbReference>
<dbReference type="SUPFAM" id="SSF53639">
    <property type="entry name" value="AraD/HMP-PK domain-like"/>
    <property type="match status" value="1"/>
</dbReference>
<dbReference type="GO" id="GO:0051015">
    <property type="term" value="F:actin filament binding"/>
    <property type="evidence" value="ECO:0007669"/>
    <property type="project" value="TreeGrafter"/>
</dbReference>
<dbReference type="Proteomes" id="UP000235786">
    <property type="component" value="Unassembled WGS sequence"/>
</dbReference>
<protein>
    <submittedName>
        <fullName evidence="2">Arad-like aldolase/epimerase</fullName>
    </submittedName>
</protein>
<name>A0A2J6RHF9_HYAVF</name>
<dbReference type="STRING" id="1149755.A0A2J6RHF9"/>
<organism evidence="2 3">
    <name type="scientific">Hyaloscypha variabilis (strain UAMH 11265 / GT02V1 / F)</name>
    <name type="common">Meliniomyces variabilis</name>
    <dbReference type="NCBI Taxonomy" id="1149755"/>
    <lineage>
        <taxon>Eukaryota</taxon>
        <taxon>Fungi</taxon>
        <taxon>Dikarya</taxon>
        <taxon>Ascomycota</taxon>
        <taxon>Pezizomycotina</taxon>
        <taxon>Leotiomycetes</taxon>
        <taxon>Helotiales</taxon>
        <taxon>Hyaloscyphaceae</taxon>
        <taxon>Hyaloscypha</taxon>
        <taxon>Hyaloscypha variabilis</taxon>
    </lineage>
</organism>
<evidence type="ECO:0000259" key="1">
    <source>
        <dbReference type="SMART" id="SM01007"/>
    </source>
</evidence>